<evidence type="ECO:0000313" key="2">
    <source>
        <dbReference type="Proteomes" id="UP000244892"/>
    </source>
</evidence>
<organism evidence="1 2">
    <name type="scientific">Aquabacterium olei</name>
    <dbReference type="NCBI Taxonomy" id="1296669"/>
    <lineage>
        <taxon>Bacteria</taxon>
        <taxon>Pseudomonadati</taxon>
        <taxon>Pseudomonadota</taxon>
        <taxon>Betaproteobacteria</taxon>
        <taxon>Burkholderiales</taxon>
        <taxon>Aquabacterium</taxon>
    </lineage>
</organism>
<reference evidence="1 2" key="1">
    <citation type="submission" date="2018-05" db="EMBL/GenBank/DDBJ databases">
        <title>complete genome sequence of Aquabacterium olei NBRC 110486.</title>
        <authorList>
            <person name="Tang B."/>
            <person name="Chang J."/>
            <person name="Zhang L."/>
            <person name="Yang H."/>
        </authorList>
    </citation>
    <scope>NUCLEOTIDE SEQUENCE [LARGE SCALE GENOMIC DNA]</scope>
    <source>
        <strain evidence="1 2">NBRC 110486</strain>
    </source>
</reference>
<dbReference type="Proteomes" id="UP000244892">
    <property type="component" value="Chromosome"/>
</dbReference>
<keyword evidence="2" id="KW-1185">Reference proteome</keyword>
<dbReference type="EMBL" id="CP029210">
    <property type="protein sequence ID" value="AWI52599.1"/>
    <property type="molecule type" value="Genomic_DNA"/>
</dbReference>
<proteinExistence type="predicted"/>
<evidence type="ECO:0000313" key="1">
    <source>
        <dbReference type="EMBL" id="AWI52599.1"/>
    </source>
</evidence>
<protein>
    <recommendedName>
        <fullName evidence="3">DUF3606 domain-containing protein</fullName>
    </recommendedName>
</protein>
<gene>
    <name evidence="1" type="ORF">DEH84_03565</name>
</gene>
<dbReference type="RefSeq" id="WP_109034831.1">
    <property type="nucleotide sequence ID" value="NZ_CP029210.1"/>
</dbReference>
<evidence type="ECO:0008006" key="3">
    <source>
        <dbReference type="Google" id="ProtNLM"/>
    </source>
</evidence>
<sequence>MPDPAEQAADDPNSRAIVDTHDAASIAHWAEALGLTTEALESAVKAVGPRVDRIKDHLTGGMAGTQQGG</sequence>
<dbReference type="KEGG" id="aon:DEH84_03565"/>
<dbReference type="Pfam" id="PF12244">
    <property type="entry name" value="DUF3606"/>
    <property type="match status" value="1"/>
</dbReference>
<dbReference type="InterPro" id="IPR022037">
    <property type="entry name" value="DUF3606"/>
</dbReference>
<dbReference type="OrthoDB" id="8688249at2"/>
<name>A0A2U8FNN0_9BURK</name>
<accession>A0A2U8FNN0</accession>
<dbReference type="AlphaFoldDB" id="A0A2U8FNN0"/>